<protein>
    <recommendedName>
        <fullName evidence="4">ABC transporter permease</fullName>
    </recommendedName>
</protein>
<sequence length="403" mass="47029">MNLRLESLFVTRLLLAWKKGARYFAEIAKGMHFFPIALIVLIGYLYSLLLQSPSPMPVYILLTVLLTWGVSATHIRTFLEEPDPVFLYPAQQHVQRYLTQILIYNTAVQLLKMMVLLTFCAKLYIARLGDPNSFLILTLCLLGLKGWNLSVHWFQLRTPEPEWAGFWLRWGTNLLIIGWLLIQGPQPLVLGLSAIWLFLILGSYRKRMNPPHMIPWERLLSLEQQQVAAYYRFASHFVDVPYRTEEVRPRKMWNWVSCILPYQSDYTYRFLYLRTFFRRKEPYGAITRLTGLAAIILAILQPDILPACILVGTVQLLVSIQLPWIMRIHRYQPWLRLYPLPRSQRRMEFIRLAFPLLGMQGTLAALPLWWGPLVWTAVVATAFAWAAAWLLSRLHLPRLLKGI</sequence>
<evidence type="ECO:0000313" key="2">
    <source>
        <dbReference type="EMBL" id="GGE18499.1"/>
    </source>
</evidence>
<dbReference type="GO" id="GO:0016020">
    <property type="term" value="C:membrane"/>
    <property type="evidence" value="ECO:0007669"/>
    <property type="project" value="InterPro"/>
</dbReference>
<dbReference type="EMBL" id="BMHQ01000006">
    <property type="protein sequence ID" value="GGE18499.1"/>
    <property type="molecule type" value="Genomic_DNA"/>
</dbReference>
<feature type="transmembrane region" description="Helical" evidence="1">
    <location>
        <begin position="58"/>
        <end position="79"/>
    </location>
</feature>
<reference evidence="2" key="2">
    <citation type="submission" date="2020-09" db="EMBL/GenBank/DDBJ databases">
        <authorList>
            <person name="Sun Q."/>
            <person name="Zhou Y."/>
        </authorList>
    </citation>
    <scope>NUCLEOTIDE SEQUENCE</scope>
    <source>
        <strain evidence="2">CGMCC 1.15179</strain>
    </source>
</reference>
<keyword evidence="1" id="KW-0812">Transmembrane</keyword>
<evidence type="ECO:0000313" key="3">
    <source>
        <dbReference type="Proteomes" id="UP000625210"/>
    </source>
</evidence>
<proteinExistence type="predicted"/>
<dbReference type="InterPro" id="IPR010288">
    <property type="entry name" value="EcsB_ABC"/>
</dbReference>
<feature type="transmembrane region" description="Helical" evidence="1">
    <location>
        <begin position="101"/>
        <end position="126"/>
    </location>
</feature>
<keyword evidence="1" id="KW-0472">Membrane</keyword>
<feature type="transmembrane region" description="Helical" evidence="1">
    <location>
        <begin position="349"/>
        <end position="367"/>
    </location>
</feature>
<dbReference type="AlphaFoldDB" id="A0A8J2VGU2"/>
<name>A0A8J2VGU2_9BACL</name>
<feature type="transmembrane region" description="Helical" evidence="1">
    <location>
        <begin position="21"/>
        <end position="46"/>
    </location>
</feature>
<feature type="transmembrane region" description="Helical" evidence="1">
    <location>
        <begin position="373"/>
        <end position="391"/>
    </location>
</feature>
<organism evidence="2 3">
    <name type="scientific">Marinithermofilum abyssi</name>
    <dbReference type="NCBI Taxonomy" id="1571185"/>
    <lineage>
        <taxon>Bacteria</taxon>
        <taxon>Bacillati</taxon>
        <taxon>Bacillota</taxon>
        <taxon>Bacilli</taxon>
        <taxon>Bacillales</taxon>
        <taxon>Thermoactinomycetaceae</taxon>
        <taxon>Marinithermofilum</taxon>
    </lineage>
</organism>
<keyword evidence="1" id="KW-1133">Transmembrane helix</keyword>
<accession>A0A8J2VGU2</accession>
<dbReference type="Proteomes" id="UP000625210">
    <property type="component" value="Unassembled WGS sequence"/>
</dbReference>
<dbReference type="RefSeq" id="WP_188647789.1">
    <property type="nucleotide sequence ID" value="NZ_BMHQ01000006.1"/>
</dbReference>
<evidence type="ECO:0008006" key="4">
    <source>
        <dbReference type="Google" id="ProtNLM"/>
    </source>
</evidence>
<dbReference type="Pfam" id="PF05975">
    <property type="entry name" value="EcsB"/>
    <property type="match status" value="1"/>
</dbReference>
<gene>
    <name evidence="2" type="ORF">GCM10011571_20490</name>
</gene>
<feature type="transmembrane region" description="Helical" evidence="1">
    <location>
        <begin position="283"/>
        <end position="301"/>
    </location>
</feature>
<evidence type="ECO:0000256" key="1">
    <source>
        <dbReference type="SAM" id="Phobius"/>
    </source>
</evidence>
<comment type="caution">
    <text evidence="2">The sequence shown here is derived from an EMBL/GenBank/DDBJ whole genome shotgun (WGS) entry which is preliminary data.</text>
</comment>
<feature type="transmembrane region" description="Helical" evidence="1">
    <location>
        <begin position="307"/>
        <end position="328"/>
    </location>
</feature>
<feature type="transmembrane region" description="Helical" evidence="1">
    <location>
        <begin position="132"/>
        <end position="154"/>
    </location>
</feature>
<keyword evidence="3" id="KW-1185">Reference proteome</keyword>
<dbReference type="PIRSF" id="PIRSF037259">
    <property type="entry name" value="EcsB_ABC"/>
    <property type="match status" value="1"/>
</dbReference>
<reference evidence="2" key="1">
    <citation type="journal article" date="2014" name="Int. J. Syst. Evol. Microbiol.">
        <title>Complete genome sequence of Corynebacterium casei LMG S-19264T (=DSM 44701T), isolated from a smear-ripened cheese.</title>
        <authorList>
            <consortium name="US DOE Joint Genome Institute (JGI-PGF)"/>
            <person name="Walter F."/>
            <person name="Albersmeier A."/>
            <person name="Kalinowski J."/>
            <person name="Ruckert C."/>
        </authorList>
    </citation>
    <scope>NUCLEOTIDE SEQUENCE</scope>
    <source>
        <strain evidence="2">CGMCC 1.15179</strain>
    </source>
</reference>